<sequence length="197" mass="22487">MAPSLISAVLRRHKPSSWSDVPRYEDVVLVPLAEDSTEYLMVVQNVSVALRNKIHSVDRVQNPFLWGSYMLKKEEYINYLGFGIAREEKLFHATAEENVYSIVKNNFDWRRAKRTRYGHGVSFSPSADYANTYCNQKAGCRRALILARVLVKMATKGNYGTKLPPPPSDTTTGKNGNVVVKYADNEFYPEYVVYYTN</sequence>
<comment type="caution">
    <text evidence="3">The sequence shown here is derived from an EMBL/GenBank/DDBJ whole genome shotgun (WGS) entry which is preliminary data.</text>
</comment>
<dbReference type="Gene3D" id="3.90.228.10">
    <property type="match status" value="1"/>
</dbReference>
<accession>A0A6L2PVH2</accession>
<proteinExistence type="predicted"/>
<dbReference type="InterPro" id="IPR012317">
    <property type="entry name" value="Poly(ADP-ribose)pol_cat_dom"/>
</dbReference>
<dbReference type="PANTHER" id="PTHR45740">
    <property type="entry name" value="POLY [ADP-RIBOSE] POLYMERASE"/>
    <property type="match status" value="1"/>
</dbReference>
<evidence type="ECO:0000256" key="1">
    <source>
        <dbReference type="RuleBase" id="RU362114"/>
    </source>
</evidence>
<name>A0A6L2PVH2_COPFO</name>
<protein>
    <recommendedName>
        <fullName evidence="1">Poly [ADP-ribose] polymerase</fullName>
        <shortName evidence="1">PARP</shortName>
        <ecNumber evidence="1">2.4.2.-</ecNumber>
    </recommendedName>
</protein>
<dbReference type="GO" id="GO:1990404">
    <property type="term" value="F:NAD+-protein mono-ADP-ribosyltransferase activity"/>
    <property type="evidence" value="ECO:0007669"/>
    <property type="project" value="TreeGrafter"/>
</dbReference>
<dbReference type="PROSITE" id="PS51059">
    <property type="entry name" value="PARP_CATALYTIC"/>
    <property type="match status" value="1"/>
</dbReference>
<keyword evidence="1" id="KW-0808">Transferase</keyword>
<keyword evidence="1" id="KW-0328">Glycosyltransferase</keyword>
<dbReference type="GO" id="GO:0003950">
    <property type="term" value="F:NAD+ poly-ADP-ribosyltransferase activity"/>
    <property type="evidence" value="ECO:0007669"/>
    <property type="project" value="UniProtKB-UniRule"/>
</dbReference>
<dbReference type="SUPFAM" id="SSF56399">
    <property type="entry name" value="ADP-ribosylation"/>
    <property type="match status" value="1"/>
</dbReference>
<feature type="domain" description="PARP catalytic" evidence="2">
    <location>
        <begin position="14"/>
        <end position="197"/>
    </location>
</feature>
<dbReference type="AlphaFoldDB" id="A0A6L2PVH2"/>
<dbReference type="InterPro" id="IPR051712">
    <property type="entry name" value="ARTD-AVP"/>
</dbReference>
<dbReference type="EMBL" id="BLKM01000613">
    <property type="protein sequence ID" value="GFG36184.1"/>
    <property type="molecule type" value="Genomic_DNA"/>
</dbReference>
<dbReference type="OrthoDB" id="6133115at2759"/>
<dbReference type="Proteomes" id="UP000502823">
    <property type="component" value="Unassembled WGS sequence"/>
</dbReference>
<organism evidence="3 4">
    <name type="scientific">Coptotermes formosanus</name>
    <name type="common">Formosan subterranean termite</name>
    <dbReference type="NCBI Taxonomy" id="36987"/>
    <lineage>
        <taxon>Eukaryota</taxon>
        <taxon>Metazoa</taxon>
        <taxon>Ecdysozoa</taxon>
        <taxon>Arthropoda</taxon>
        <taxon>Hexapoda</taxon>
        <taxon>Insecta</taxon>
        <taxon>Pterygota</taxon>
        <taxon>Neoptera</taxon>
        <taxon>Polyneoptera</taxon>
        <taxon>Dictyoptera</taxon>
        <taxon>Blattodea</taxon>
        <taxon>Blattoidea</taxon>
        <taxon>Termitoidae</taxon>
        <taxon>Rhinotermitidae</taxon>
        <taxon>Coptotermes</taxon>
    </lineage>
</organism>
<evidence type="ECO:0000313" key="3">
    <source>
        <dbReference type="EMBL" id="GFG36184.1"/>
    </source>
</evidence>
<dbReference type="PANTHER" id="PTHR45740:SF2">
    <property type="entry name" value="POLY [ADP-RIBOSE] POLYMERASE"/>
    <property type="match status" value="1"/>
</dbReference>
<dbReference type="InParanoid" id="A0A6L2PVH2"/>
<keyword evidence="1" id="KW-0520">NAD</keyword>
<gene>
    <name evidence="3" type="ORF">Cfor_06404</name>
</gene>
<evidence type="ECO:0000313" key="4">
    <source>
        <dbReference type="Proteomes" id="UP000502823"/>
    </source>
</evidence>
<dbReference type="GO" id="GO:0005634">
    <property type="term" value="C:nucleus"/>
    <property type="evidence" value="ECO:0007669"/>
    <property type="project" value="TreeGrafter"/>
</dbReference>
<reference evidence="4" key="1">
    <citation type="submission" date="2020-01" db="EMBL/GenBank/DDBJ databases">
        <title>Draft genome sequence of the Termite Coptotermes fromosanus.</title>
        <authorList>
            <person name="Itakura S."/>
            <person name="Yosikawa Y."/>
            <person name="Umezawa K."/>
        </authorList>
    </citation>
    <scope>NUCLEOTIDE SEQUENCE [LARGE SCALE GENOMIC DNA]</scope>
</reference>
<dbReference type="Pfam" id="PF00644">
    <property type="entry name" value="PARP"/>
    <property type="match status" value="1"/>
</dbReference>
<keyword evidence="4" id="KW-1185">Reference proteome</keyword>
<evidence type="ECO:0000259" key="2">
    <source>
        <dbReference type="PROSITE" id="PS51059"/>
    </source>
</evidence>
<dbReference type="EC" id="2.4.2.-" evidence="1"/>